<reference evidence="1 2" key="1">
    <citation type="submission" date="2020-10" db="EMBL/GenBank/DDBJ databases">
        <title>Ramlibacter sp. HM2 16S ribosomal RNA gene Genome sequencing and assembly.</title>
        <authorList>
            <person name="Kang M."/>
        </authorList>
    </citation>
    <scope>NUCLEOTIDE SEQUENCE [LARGE SCALE GENOMIC DNA]</scope>
    <source>
        <strain evidence="1 2">HM2</strain>
    </source>
</reference>
<proteinExistence type="predicted"/>
<gene>
    <name evidence="1" type="ORF">IM787_01340</name>
</gene>
<organism evidence="1 2">
    <name type="scientific">Ramlibacter pallidus</name>
    <dbReference type="NCBI Taxonomy" id="2780087"/>
    <lineage>
        <taxon>Bacteria</taxon>
        <taxon>Pseudomonadati</taxon>
        <taxon>Pseudomonadota</taxon>
        <taxon>Betaproteobacteria</taxon>
        <taxon>Burkholderiales</taxon>
        <taxon>Comamonadaceae</taxon>
        <taxon>Ramlibacter</taxon>
    </lineage>
</organism>
<name>A0ABR9RZA8_9BURK</name>
<protein>
    <submittedName>
        <fullName evidence="1">Uncharacterized protein</fullName>
    </submittedName>
</protein>
<accession>A0ABR9RZA8</accession>
<dbReference type="EMBL" id="JADDIV010000001">
    <property type="protein sequence ID" value="MBE7366199.1"/>
    <property type="molecule type" value="Genomic_DNA"/>
</dbReference>
<dbReference type="RefSeq" id="WP_193674828.1">
    <property type="nucleotide sequence ID" value="NZ_JADDIV010000001.1"/>
</dbReference>
<dbReference type="Proteomes" id="UP000806285">
    <property type="component" value="Unassembled WGS sequence"/>
</dbReference>
<comment type="caution">
    <text evidence="1">The sequence shown here is derived from an EMBL/GenBank/DDBJ whole genome shotgun (WGS) entry which is preliminary data.</text>
</comment>
<evidence type="ECO:0000313" key="1">
    <source>
        <dbReference type="EMBL" id="MBE7366199.1"/>
    </source>
</evidence>
<keyword evidence="2" id="KW-1185">Reference proteome</keyword>
<evidence type="ECO:0000313" key="2">
    <source>
        <dbReference type="Proteomes" id="UP000806285"/>
    </source>
</evidence>
<sequence>MKQLVSVYRRKGAFLLCPSSQEGEGGFWVAHPPGMAVSCEADDAVLGELLDVVRSCSRQNLLPREGGDRVAFPLASVAGVAGWSALARSSPTLVQVHYSPAQILVQENRLDGSGHVPVQAGTILPASAAASTVAAAVRKVFAGAG</sequence>